<feature type="compositionally biased region" description="Basic residues" evidence="10">
    <location>
        <begin position="281"/>
        <end position="290"/>
    </location>
</feature>
<sequence length="789" mass="89649">LRMRIDRFRRFRARPIRVGPSTVTKEILPYDSAAIFFQWPYVDREQHNATLSQADPYGIEGYNVPYSLNKKERWTIPERLREDIEDLQNPRHNLRVSAATHEFDRTDHRGLVKMEPGTLLSNKPARSYHSVSRDGEKITNNYSKKKGQARMQTLINPKGLKPWDFRKDQWKRKKQRENWEENMEDGTYLPNEEVDDQKLHVMYSSVELKSKPLAFNKLPKEKSARKKKATVARKQHDWRMLEPLSENDLEDEEEDEEPTSPVAAPSAAPSLGSFLVSPPSRHAHPRHPRSKRESFKDESLRSSSMSLISGELLVDSSTEEEDSAEIPDDVVIVESPSRIVLVTALPQLYTKIRLEDSKLDSLPTLPVYPRAWKVHSEATLRVLGRAFPICIIAKEVGGGEIGLFAQEDCLSCADRMGRLNIVLEGSRGEKEEETAAAQSQQLQQPSACIICCRNIEEDTVFELARPFSLSCGHSCCTICWLQTISDGMKKGRAPTPCPEPTCPLSLSLTSASALLDSASLRKYTQTLTEALLQQQKIVRCRDCSRLHRVESSRPSVRCVCGTSICARCSSVAHAPVSCRAFKDYCNYMQENGLNSTHVSAADAPIIRNLSQCPKCGILAEPQYEWCPNLDCLCGERYCHKCSKKWTDAHWNCEAEGKNKSVTMIDVSSSHGSELQSTMLGLSIGARLSYFERRKEVMDRLQSLSIKTRKEFDKTFTALSHLMEICYLNSTKSKRSLILAERIQFAMSYFFNTEDKNRRNLLRKTELLRKILNDISTELFGGISGVRRKK</sequence>
<comment type="caution">
    <text evidence="12">The sequence shown here is derived from an EMBL/GenBank/DDBJ whole genome shotgun (WGS) entry which is preliminary data.</text>
</comment>
<accession>A0AAN5C673</accession>
<dbReference type="EMBL" id="BTRK01000001">
    <property type="protein sequence ID" value="GMR30424.1"/>
    <property type="molecule type" value="Genomic_DNA"/>
</dbReference>
<protein>
    <recommendedName>
        <fullName evidence="3">RBR-type E3 ubiquitin transferase</fullName>
        <ecNumber evidence="3">2.3.2.31</ecNumber>
    </recommendedName>
</protein>
<evidence type="ECO:0000313" key="13">
    <source>
        <dbReference type="Proteomes" id="UP001328107"/>
    </source>
</evidence>
<feature type="compositionally biased region" description="Low complexity" evidence="10">
    <location>
        <begin position="259"/>
        <end position="280"/>
    </location>
</feature>
<keyword evidence="6" id="KW-0677">Repeat</keyword>
<evidence type="ECO:0000256" key="6">
    <source>
        <dbReference type="ARBA" id="ARBA00022737"/>
    </source>
</evidence>
<dbReference type="InterPro" id="IPR013083">
    <property type="entry name" value="Znf_RING/FYVE/PHD"/>
</dbReference>
<dbReference type="GO" id="GO:0008270">
    <property type="term" value="F:zinc ion binding"/>
    <property type="evidence" value="ECO:0007669"/>
    <property type="project" value="UniProtKB-KW"/>
</dbReference>
<feature type="compositionally biased region" description="Basic residues" evidence="10">
    <location>
        <begin position="223"/>
        <end position="233"/>
    </location>
</feature>
<dbReference type="PROSITE" id="PS51873">
    <property type="entry name" value="TRIAD"/>
    <property type="match status" value="1"/>
</dbReference>
<dbReference type="FunFam" id="3.30.40.10:FF:000424">
    <property type="entry name" value="RBR-type E3 ubiquitin transferase"/>
    <property type="match status" value="1"/>
</dbReference>
<keyword evidence="4" id="KW-0808">Transferase</keyword>
<comment type="pathway">
    <text evidence="2">Protein modification; protein ubiquitination.</text>
</comment>
<dbReference type="GO" id="GO:0016567">
    <property type="term" value="P:protein ubiquitination"/>
    <property type="evidence" value="ECO:0007669"/>
    <property type="project" value="InterPro"/>
</dbReference>
<evidence type="ECO:0000256" key="1">
    <source>
        <dbReference type="ARBA" id="ARBA00001798"/>
    </source>
</evidence>
<proteinExistence type="predicted"/>
<dbReference type="InterPro" id="IPR002867">
    <property type="entry name" value="IBR_dom"/>
</dbReference>
<evidence type="ECO:0000256" key="3">
    <source>
        <dbReference type="ARBA" id="ARBA00012251"/>
    </source>
</evidence>
<dbReference type="SUPFAM" id="SSF57850">
    <property type="entry name" value="RING/U-box"/>
    <property type="match status" value="3"/>
</dbReference>
<dbReference type="EC" id="2.3.2.31" evidence="3"/>
<evidence type="ECO:0000256" key="4">
    <source>
        <dbReference type="ARBA" id="ARBA00022679"/>
    </source>
</evidence>
<feature type="compositionally biased region" description="Acidic residues" evidence="10">
    <location>
        <begin position="245"/>
        <end position="258"/>
    </location>
</feature>
<evidence type="ECO:0000259" key="11">
    <source>
        <dbReference type="PROSITE" id="PS51873"/>
    </source>
</evidence>
<dbReference type="PANTHER" id="PTHR11685">
    <property type="entry name" value="RBR FAMILY RING FINGER AND IBR DOMAIN-CONTAINING"/>
    <property type="match status" value="1"/>
</dbReference>
<dbReference type="AlphaFoldDB" id="A0AAN5C673"/>
<dbReference type="InterPro" id="IPR031127">
    <property type="entry name" value="E3_UB_ligase_RBR"/>
</dbReference>
<gene>
    <name evidence="12" type="ORF">PMAYCL1PPCAC_00619</name>
</gene>
<dbReference type="InterPro" id="IPR044066">
    <property type="entry name" value="TRIAD_supradom"/>
</dbReference>
<dbReference type="Proteomes" id="UP001328107">
    <property type="component" value="Unassembled WGS sequence"/>
</dbReference>
<dbReference type="CDD" id="cd20335">
    <property type="entry name" value="BRcat_RBR"/>
    <property type="match status" value="1"/>
</dbReference>
<evidence type="ECO:0000256" key="7">
    <source>
        <dbReference type="ARBA" id="ARBA00022771"/>
    </source>
</evidence>
<reference evidence="13" key="1">
    <citation type="submission" date="2022-10" db="EMBL/GenBank/DDBJ databases">
        <title>Genome assembly of Pristionchus species.</title>
        <authorList>
            <person name="Yoshida K."/>
            <person name="Sommer R.J."/>
        </authorList>
    </citation>
    <scope>NUCLEOTIDE SEQUENCE [LARGE SCALE GENOMIC DNA]</scope>
    <source>
        <strain evidence="13">RS5460</strain>
    </source>
</reference>
<keyword evidence="5" id="KW-0479">Metal-binding</keyword>
<evidence type="ECO:0000256" key="5">
    <source>
        <dbReference type="ARBA" id="ARBA00022723"/>
    </source>
</evidence>
<feature type="non-terminal residue" evidence="12">
    <location>
        <position position="1"/>
    </location>
</feature>
<evidence type="ECO:0000256" key="10">
    <source>
        <dbReference type="SAM" id="MobiDB-lite"/>
    </source>
</evidence>
<feature type="domain" description="RING-type" evidence="11">
    <location>
        <begin position="444"/>
        <end position="663"/>
    </location>
</feature>
<dbReference type="SMART" id="SM00647">
    <property type="entry name" value="IBR"/>
    <property type="match status" value="1"/>
</dbReference>
<keyword evidence="7" id="KW-0863">Zinc-finger</keyword>
<dbReference type="GO" id="GO:0061630">
    <property type="term" value="F:ubiquitin protein ligase activity"/>
    <property type="evidence" value="ECO:0007669"/>
    <property type="project" value="UniProtKB-EC"/>
</dbReference>
<evidence type="ECO:0000313" key="12">
    <source>
        <dbReference type="EMBL" id="GMR30424.1"/>
    </source>
</evidence>
<dbReference type="Gene3D" id="3.30.40.10">
    <property type="entry name" value="Zinc/RING finger domain, C3HC4 (zinc finger)"/>
    <property type="match status" value="1"/>
</dbReference>
<dbReference type="Pfam" id="PF01485">
    <property type="entry name" value="IBR"/>
    <property type="match status" value="1"/>
</dbReference>
<feature type="compositionally biased region" description="Basic and acidic residues" evidence="10">
    <location>
        <begin position="291"/>
        <end position="300"/>
    </location>
</feature>
<name>A0AAN5C673_9BILA</name>
<comment type="catalytic activity">
    <reaction evidence="1">
        <text>[E2 ubiquitin-conjugating enzyme]-S-ubiquitinyl-L-cysteine + [acceptor protein]-L-lysine = [E2 ubiquitin-conjugating enzyme]-L-cysteine + [acceptor protein]-N(6)-ubiquitinyl-L-lysine.</text>
        <dbReference type="EC" id="2.3.2.31"/>
    </reaction>
</comment>
<evidence type="ECO:0000256" key="8">
    <source>
        <dbReference type="ARBA" id="ARBA00022786"/>
    </source>
</evidence>
<keyword evidence="13" id="KW-1185">Reference proteome</keyword>
<evidence type="ECO:0000256" key="9">
    <source>
        <dbReference type="ARBA" id="ARBA00022833"/>
    </source>
</evidence>
<feature type="region of interest" description="Disordered" evidence="10">
    <location>
        <begin position="217"/>
        <end position="302"/>
    </location>
</feature>
<keyword evidence="9" id="KW-0862">Zinc</keyword>
<organism evidence="12 13">
    <name type="scientific">Pristionchus mayeri</name>
    <dbReference type="NCBI Taxonomy" id="1317129"/>
    <lineage>
        <taxon>Eukaryota</taxon>
        <taxon>Metazoa</taxon>
        <taxon>Ecdysozoa</taxon>
        <taxon>Nematoda</taxon>
        <taxon>Chromadorea</taxon>
        <taxon>Rhabditida</taxon>
        <taxon>Rhabditina</taxon>
        <taxon>Diplogasteromorpha</taxon>
        <taxon>Diplogasteroidea</taxon>
        <taxon>Neodiplogasteridae</taxon>
        <taxon>Pristionchus</taxon>
    </lineage>
</organism>
<keyword evidence="8" id="KW-0833">Ubl conjugation pathway</keyword>
<evidence type="ECO:0000256" key="2">
    <source>
        <dbReference type="ARBA" id="ARBA00004906"/>
    </source>
</evidence>